<dbReference type="EMBL" id="STFG01000010">
    <property type="protein sequence ID" value="THU00694.1"/>
    <property type="molecule type" value="Genomic_DNA"/>
</dbReference>
<dbReference type="CDD" id="cd06661">
    <property type="entry name" value="GGCT_like"/>
    <property type="match status" value="1"/>
</dbReference>
<dbReference type="Proteomes" id="UP000308917">
    <property type="component" value="Unassembled WGS sequence"/>
</dbReference>
<name>A0A4S8F3K2_9BURK</name>
<feature type="domain" description="Gamma-glutamylcyclotransferase AIG2-like" evidence="1">
    <location>
        <begin position="9"/>
        <end position="115"/>
    </location>
</feature>
<dbReference type="AlphaFoldDB" id="A0A4S8F3K2"/>
<protein>
    <submittedName>
        <fullName evidence="2">Gamma-glutamylcyclotransferase</fullName>
    </submittedName>
</protein>
<keyword evidence="2" id="KW-0808">Transferase</keyword>
<evidence type="ECO:0000313" key="2">
    <source>
        <dbReference type="EMBL" id="THU00694.1"/>
    </source>
</evidence>
<comment type="caution">
    <text evidence="2">The sequence shown here is derived from an EMBL/GenBank/DDBJ whole genome shotgun (WGS) entry which is preliminary data.</text>
</comment>
<gene>
    <name evidence="2" type="ORF">E9531_10530</name>
</gene>
<dbReference type="OrthoDB" id="9798388at2"/>
<dbReference type="GO" id="GO:0016740">
    <property type="term" value="F:transferase activity"/>
    <property type="evidence" value="ECO:0007669"/>
    <property type="project" value="UniProtKB-KW"/>
</dbReference>
<dbReference type="RefSeq" id="WP_136573712.1">
    <property type="nucleotide sequence ID" value="NZ_STFG01000010.1"/>
</dbReference>
<sequence>MTTLYPHALFTYGTLQREEVQQHLFGRTLSGQAAQLQGFTLGYIEQHDDASRLTGLSRFLMLEPNPASTQTIAGMVYQLTQSDLQQADLYEGPQYQRIEVPLTSGQRAWVYVTAHTSPA</sequence>
<dbReference type="SUPFAM" id="SSF110857">
    <property type="entry name" value="Gamma-glutamyl cyclotransferase-like"/>
    <property type="match status" value="1"/>
</dbReference>
<dbReference type="InterPro" id="IPR009288">
    <property type="entry name" value="AIG2-like_dom"/>
</dbReference>
<accession>A0A4S8F3K2</accession>
<reference evidence="2 3" key="1">
    <citation type="journal article" date="2015" name="Antonie Van Leeuwenhoek">
        <title>Lampropedia puyangensis sp. nov., isolated from symptomatic bark of Populus ? euramericana canker and emended description of Lampropedia hyalina (Ehrenberg 1832) Lee et al. 2004.</title>
        <authorList>
            <person name="Li Y."/>
            <person name="Wang T."/>
            <person name="Piao C.G."/>
            <person name="Wang L.F."/>
            <person name="Tian G.Z."/>
            <person name="Zhu T.H."/>
            <person name="Guo M.W."/>
        </authorList>
    </citation>
    <scope>NUCLEOTIDE SEQUENCE [LARGE SCALE GENOMIC DNA]</scope>
    <source>
        <strain evidence="2 3">2-bin</strain>
    </source>
</reference>
<dbReference type="Pfam" id="PF06094">
    <property type="entry name" value="GGACT"/>
    <property type="match status" value="1"/>
</dbReference>
<proteinExistence type="predicted"/>
<keyword evidence="3" id="KW-1185">Reference proteome</keyword>
<dbReference type="InterPro" id="IPR013024">
    <property type="entry name" value="GGCT-like"/>
</dbReference>
<evidence type="ECO:0000313" key="3">
    <source>
        <dbReference type="Proteomes" id="UP000308917"/>
    </source>
</evidence>
<dbReference type="InterPro" id="IPR036568">
    <property type="entry name" value="GGCT-like_sf"/>
</dbReference>
<evidence type="ECO:0000259" key="1">
    <source>
        <dbReference type="Pfam" id="PF06094"/>
    </source>
</evidence>
<dbReference type="Gene3D" id="3.10.490.10">
    <property type="entry name" value="Gamma-glutamyl cyclotransferase-like"/>
    <property type="match status" value="1"/>
</dbReference>
<organism evidence="2 3">
    <name type="scientific">Lampropedia puyangensis</name>
    <dbReference type="NCBI Taxonomy" id="1330072"/>
    <lineage>
        <taxon>Bacteria</taxon>
        <taxon>Pseudomonadati</taxon>
        <taxon>Pseudomonadota</taxon>
        <taxon>Betaproteobacteria</taxon>
        <taxon>Burkholderiales</taxon>
        <taxon>Comamonadaceae</taxon>
        <taxon>Lampropedia</taxon>
    </lineage>
</organism>